<reference evidence="2 3" key="1">
    <citation type="submission" date="2015-09" db="EMBL/GenBank/DDBJ databases">
        <title>Sorangium comparison.</title>
        <authorList>
            <person name="Zaburannyi N."/>
            <person name="Bunk B."/>
            <person name="Overmann J."/>
            <person name="Mueller R."/>
        </authorList>
    </citation>
    <scope>NUCLEOTIDE SEQUENCE [LARGE SCALE GENOMIC DNA]</scope>
    <source>
        <strain evidence="2 3">So ce836</strain>
    </source>
</reference>
<feature type="region of interest" description="Disordered" evidence="1">
    <location>
        <begin position="1"/>
        <end position="22"/>
    </location>
</feature>
<dbReference type="AlphaFoldDB" id="A0A4P2QGI3"/>
<gene>
    <name evidence="2" type="ORF">SOCE836_010590</name>
</gene>
<evidence type="ECO:0008006" key="4">
    <source>
        <dbReference type="Google" id="ProtNLM"/>
    </source>
</evidence>
<evidence type="ECO:0000313" key="2">
    <source>
        <dbReference type="EMBL" id="AUX28974.1"/>
    </source>
</evidence>
<name>A0A4P2QGI3_SORCE</name>
<dbReference type="SUPFAM" id="SSF101874">
    <property type="entry name" value="YceI-like"/>
    <property type="match status" value="1"/>
</dbReference>
<protein>
    <recommendedName>
        <fullName evidence="4">Lipid/polyisoprenoid-binding YceI-like domain-containing protein</fullName>
    </recommendedName>
</protein>
<dbReference type="EMBL" id="CP012672">
    <property type="protein sequence ID" value="AUX28974.1"/>
    <property type="molecule type" value="Genomic_DNA"/>
</dbReference>
<dbReference type="InterPro" id="IPR036761">
    <property type="entry name" value="TTHA0802/YceI-like_sf"/>
</dbReference>
<sequence length="66" mass="7021">MSASRAGVVSPGSREAPDRRLGATATTKIRRSDFWMSFIAVLDTGGVLVGDEVSITLDIQLIKQAT</sequence>
<dbReference type="Proteomes" id="UP000295497">
    <property type="component" value="Chromosome"/>
</dbReference>
<dbReference type="Gene3D" id="2.40.128.110">
    <property type="entry name" value="Lipid/polyisoprenoid-binding, YceI-like"/>
    <property type="match status" value="1"/>
</dbReference>
<accession>A0A4P2QGI3</accession>
<evidence type="ECO:0000256" key="1">
    <source>
        <dbReference type="SAM" id="MobiDB-lite"/>
    </source>
</evidence>
<dbReference type="RefSeq" id="WP_129573219.1">
    <property type="nucleotide sequence ID" value="NZ_CP012672.1"/>
</dbReference>
<evidence type="ECO:0000313" key="3">
    <source>
        <dbReference type="Proteomes" id="UP000295497"/>
    </source>
</evidence>
<organism evidence="2 3">
    <name type="scientific">Sorangium cellulosum</name>
    <name type="common">Polyangium cellulosum</name>
    <dbReference type="NCBI Taxonomy" id="56"/>
    <lineage>
        <taxon>Bacteria</taxon>
        <taxon>Pseudomonadati</taxon>
        <taxon>Myxococcota</taxon>
        <taxon>Polyangia</taxon>
        <taxon>Polyangiales</taxon>
        <taxon>Polyangiaceae</taxon>
        <taxon>Sorangium</taxon>
    </lineage>
</organism>
<proteinExistence type="predicted"/>